<evidence type="ECO:0000313" key="1">
    <source>
        <dbReference type="EMBL" id="PSW88140.1"/>
    </source>
</evidence>
<accession>A0ABX5GLW0</accession>
<dbReference type="EMBL" id="PYOP01000079">
    <property type="protein sequence ID" value="PSW88140.1"/>
    <property type="molecule type" value="Genomic_DNA"/>
</dbReference>
<dbReference type="RefSeq" id="WP_052675349.1">
    <property type="nucleotide sequence ID" value="NZ_JZSR01000091.1"/>
</dbReference>
<evidence type="ECO:0000313" key="2">
    <source>
        <dbReference type="Proteomes" id="UP000241190"/>
    </source>
</evidence>
<gene>
    <name evidence="1" type="ORF">C9J52_20505</name>
</gene>
<dbReference type="Proteomes" id="UP000241190">
    <property type="component" value="Unassembled WGS sequence"/>
</dbReference>
<reference evidence="1 2" key="1">
    <citation type="submission" date="2018-03" db="EMBL/GenBank/DDBJ databases">
        <title>Whole genome sequencing of Histamine producing bacteria.</title>
        <authorList>
            <person name="Butler K."/>
        </authorList>
    </citation>
    <scope>NUCLEOTIDE SEQUENCE [LARGE SCALE GENOMIC DNA]</scope>
    <source>
        <strain evidence="1 2">ATCC 51761</strain>
    </source>
</reference>
<name>A0ABX5GLW0_9GAMM</name>
<keyword evidence="2" id="KW-1185">Reference proteome</keyword>
<sequence>MSPRNANVNGVLFARAGDLVDTGCGSCFLLPSEHGVSLGTDVGCSLNVGSGISFGNGVNINQAPAVASNVVNTLAMLFDRKMIFSEAVKYRIEDANGNVVNQGYSTNGYTGKSNLNKKIKIYVS</sequence>
<protein>
    <submittedName>
        <fullName evidence="1">Uncharacterized protein</fullName>
    </submittedName>
</protein>
<proteinExistence type="predicted"/>
<organism evidence="1 2">
    <name type="scientific">Photobacterium iliopiscarium</name>
    <dbReference type="NCBI Taxonomy" id="56192"/>
    <lineage>
        <taxon>Bacteria</taxon>
        <taxon>Pseudomonadati</taxon>
        <taxon>Pseudomonadota</taxon>
        <taxon>Gammaproteobacteria</taxon>
        <taxon>Vibrionales</taxon>
        <taxon>Vibrionaceae</taxon>
        <taxon>Photobacterium</taxon>
    </lineage>
</organism>
<comment type="caution">
    <text evidence="1">The sequence shown here is derived from an EMBL/GenBank/DDBJ whole genome shotgun (WGS) entry which is preliminary data.</text>
</comment>